<dbReference type="OrthoDB" id="1956550at2759"/>
<dbReference type="GO" id="GO:0016301">
    <property type="term" value="F:kinase activity"/>
    <property type="evidence" value="ECO:0007669"/>
    <property type="project" value="UniProtKB-KW"/>
</dbReference>
<keyword evidence="2" id="KW-0808">Transferase</keyword>
<gene>
    <name evidence="2" type="ORF">STAS_27888</name>
</gene>
<feature type="non-terminal residue" evidence="2">
    <location>
        <position position="1"/>
    </location>
</feature>
<evidence type="ECO:0000313" key="2">
    <source>
        <dbReference type="EMBL" id="GER50570.1"/>
    </source>
</evidence>
<feature type="region of interest" description="Disordered" evidence="1">
    <location>
        <begin position="38"/>
        <end position="72"/>
    </location>
</feature>
<keyword evidence="2" id="KW-0418">Kinase</keyword>
<sequence>PNFNTIKTSSRSNPPPFILGSTTLITLPSFHSLHTCSANTKSSGPDLRSMGLRPHTTSSKSSPNTKTSEPVVARPVLVSSGASRPEATTFTILNLCSQLKARSASVRHEIVNEEEVCPTPAPAHQLNQIPVTEPADAGDFREEFANALFRVTRPKPPEPRSSLSLKLLVAFLSS</sequence>
<keyword evidence="3" id="KW-1185">Reference proteome</keyword>
<feature type="compositionally biased region" description="Low complexity" evidence="1">
    <location>
        <begin position="56"/>
        <end position="68"/>
    </location>
</feature>
<protein>
    <submittedName>
        <fullName evidence="2">Long-chain base (LCB) kinase 1</fullName>
    </submittedName>
</protein>
<reference evidence="3" key="1">
    <citation type="journal article" date="2019" name="Curr. Biol.">
        <title>Genome Sequence of Striga asiatica Provides Insight into the Evolution of Plant Parasitism.</title>
        <authorList>
            <person name="Yoshida S."/>
            <person name="Kim S."/>
            <person name="Wafula E.K."/>
            <person name="Tanskanen J."/>
            <person name="Kim Y.M."/>
            <person name="Honaas L."/>
            <person name="Yang Z."/>
            <person name="Spallek T."/>
            <person name="Conn C.E."/>
            <person name="Ichihashi Y."/>
            <person name="Cheong K."/>
            <person name="Cui S."/>
            <person name="Der J.P."/>
            <person name="Gundlach H."/>
            <person name="Jiao Y."/>
            <person name="Hori C."/>
            <person name="Ishida J.K."/>
            <person name="Kasahara H."/>
            <person name="Kiba T."/>
            <person name="Kim M.S."/>
            <person name="Koo N."/>
            <person name="Laohavisit A."/>
            <person name="Lee Y.H."/>
            <person name="Lumba S."/>
            <person name="McCourt P."/>
            <person name="Mortimer J.C."/>
            <person name="Mutuku J.M."/>
            <person name="Nomura T."/>
            <person name="Sasaki-Sekimoto Y."/>
            <person name="Seto Y."/>
            <person name="Wang Y."/>
            <person name="Wakatake T."/>
            <person name="Sakakibara H."/>
            <person name="Demura T."/>
            <person name="Yamaguchi S."/>
            <person name="Yoneyama K."/>
            <person name="Manabe R.I."/>
            <person name="Nelson D.C."/>
            <person name="Schulman A.H."/>
            <person name="Timko M.P."/>
            <person name="dePamphilis C.W."/>
            <person name="Choi D."/>
            <person name="Shirasu K."/>
        </authorList>
    </citation>
    <scope>NUCLEOTIDE SEQUENCE [LARGE SCALE GENOMIC DNA]</scope>
    <source>
        <strain evidence="3">cv. UVA1</strain>
    </source>
</reference>
<proteinExistence type="predicted"/>
<dbReference type="Proteomes" id="UP000325081">
    <property type="component" value="Unassembled WGS sequence"/>
</dbReference>
<evidence type="ECO:0000256" key="1">
    <source>
        <dbReference type="SAM" id="MobiDB-lite"/>
    </source>
</evidence>
<evidence type="ECO:0000313" key="3">
    <source>
        <dbReference type="Proteomes" id="UP000325081"/>
    </source>
</evidence>
<organism evidence="2 3">
    <name type="scientific">Striga asiatica</name>
    <name type="common">Asiatic witchweed</name>
    <name type="synonym">Buchnera asiatica</name>
    <dbReference type="NCBI Taxonomy" id="4170"/>
    <lineage>
        <taxon>Eukaryota</taxon>
        <taxon>Viridiplantae</taxon>
        <taxon>Streptophyta</taxon>
        <taxon>Embryophyta</taxon>
        <taxon>Tracheophyta</taxon>
        <taxon>Spermatophyta</taxon>
        <taxon>Magnoliopsida</taxon>
        <taxon>eudicotyledons</taxon>
        <taxon>Gunneridae</taxon>
        <taxon>Pentapetalae</taxon>
        <taxon>asterids</taxon>
        <taxon>lamiids</taxon>
        <taxon>Lamiales</taxon>
        <taxon>Orobanchaceae</taxon>
        <taxon>Buchnereae</taxon>
        <taxon>Striga</taxon>
    </lineage>
</organism>
<name>A0A5A7QYT5_STRAF</name>
<dbReference type="EMBL" id="BKCP01009403">
    <property type="protein sequence ID" value="GER50570.1"/>
    <property type="molecule type" value="Genomic_DNA"/>
</dbReference>
<comment type="caution">
    <text evidence="2">The sequence shown here is derived from an EMBL/GenBank/DDBJ whole genome shotgun (WGS) entry which is preliminary data.</text>
</comment>
<accession>A0A5A7QYT5</accession>
<feature type="non-terminal residue" evidence="2">
    <location>
        <position position="174"/>
    </location>
</feature>
<dbReference type="AlphaFoldDB" id="A0A5A7QYT5"/>